<accession>A0A1G6T7S0</accession>
<sequence length="99" mass="11618">MKKLNISADLSLDSKEHQIVITSKKLDVLEVKIRGKSALYIPFAYLKLLLSNEEQISRLEQDIIFFQNDNQFLKIENGKLIFKNYLTLARYFFKSLFGK</sequence>
<keyword evidence="2" id="KW-1185">Reference proteome</keyword>
<dbReference type="STRING" id="686796.SAMN04488104_102115"/>
<dbReference type="Proteomes" id="UP000199060">
    <property type="component" value="Unassembled WGS sequence"/>
</dbReference>
<evidence type="ECO:0000313" key="2">
    <source>
        <dbReference type="Proteomes" id="UP000199060"/>
    </source>
</evidence>
<dbReference type="AlphaFoldDB" id="A0A1G6T7S0"/>
<evidence type="ECO:0000313" key="1">
    <source>
        <dbReference type="EMBL" id="SDD25089.1"/>
    </source>
</evidence>
<dbReference type="EMBL" id="FNAC01000021">
    <property type="protein sequence ID" value="SDD25089.1"/>
    <property type="molecule type" value="Genomic_DNA"/>
</dbReference>
<protein>
    <submittedName>
        <fullName evidence="1">Uncharacterized protein</fullName>
    </submittedName>
</protein>
<name>A0A1G6T7S0_9BACT</name>
<dbReference type="RefSeq" id="WP_087939689.1">
    <property type="nucleotide sequence ID" value="NZ_FNAC01000021.1"/>
</dbReference>
<reference evidence="2" key="1">
    <citation type="submission" date="2016-10" db="EMBL/GenBank/DDBJ databases">
        <authorList>
            <person name="Varghese N."/>
            <person name="Submissions S."/>
        </authorList>
    </citation>
    <scope>NUCLEOTIDE SEQUENCE [LARGE SCALE GENOMIC DNA]</scope>
    <source>
        <strain evidence="2">DSM 23095</strain>
    </source>
</reference>
<organism evidence="1 2">
    <name type="scientific">Algoriphagus faecimaris</name>
    <dbReference type="NCBI Taxonomy" id="686796"/>
    <lineage>
        <taxon>Bacteria</taxon>
        <taxon>Pseudomonadati</taxon>
        <taxon>Bacteroidota</taxon>
        <taxon>Cytophagia</taxon>
        <taxon>Cytophagales</taxon>
        <taxon>Cyclobacteriaceae</taxon>
        <taxon>Algoriphagus</taxon>
    </lineage>
</organism>
<gene>
    <name evidence="1" type="ORF">SAMN04488104_102115</name>
</gene>
<proteinExistence type="predicted"/>